<dbReference type="InterPro" id="IPR011004">
    <property type="entry name" value="Trimer_LpxA-like_sf"/>
</dbReference>
<accession>A0ABY4KRV0</accession>
<evidence type="ECO:0000313" key="2">
    <source>
        <dbReference type="EMBL" id="UPQ82358.1"/>
    </source>
</evidence>
<comment type="similarity">
    <text evidence="1">Belongs to the transferase hexapeptide repeat family.</text>
</comment>
<dbReference type="InterPro" id="IPR001451">
    <property type="entry name" value="Hexapep"/>
</dbReference>
<dbReference type="Proteomes" id="UP000831189">
    <property type="component" value="Chromosome"/>
</dbReference>
<dbReference type="EMBL" id="CP096208">
    <property type="protein sequence ID" value="UPQ82358.1"/>
    <property type="molecule type" value="Genomic_DNA"/>
</dbReference>
<proteinExistence type="inferred from homology"/>
<protein>
    <submittedName>
        <fullName evidence="2">CatB-related O-acetyltransferase</fullName>
    </submittedName>
</protein>
<dbReference type="CDD" id="cd03349">
    <property type="entry name" value="LbH_XAT"/>
    <property type="match status" value="1"/>
</dbReference>
<name>A0ABY4KRV0_9PSED</name>
<organism evidence="2 3">
    <name type="scientific">Pseudomonas knackmussii</name>
    <dbReference type="NCBI Taxonomy" id="65741"/>
    <lineage>
        <taxon>Bacteria</taxon>
        <taxon>Pseudomonadati</taxon>
        <taxon>Pseudomonadota</taxon>
        <taxon>Gammaproteobacteria</taxon>
        <taxon>Pseudomonadales</taxon>
        <taxon>Pseudomonadaceae</taxon>
        <taxon>Pseudomonas</taxon>
    </lineage>
</organism>
<dbReference type="Pfam" id="PF00132">
    <property type="entry name" value="Hexapep"/>
    <property type="match status" value="1"/>
</dbReference>
<dbReference type="InterPro" id="IPR050179">
    <property type="entry name" value="Trans_hexapeptide_repeat"/>
</dbReference>
<keyword evidence="3" id="KW-1185">Reference proteome</keyword>
<dbReference type="PANTHER" id="PTHR43300">
    <property type="entry name" value="ACETYLTRANSFERASE"/>
    <property type="match status" value="1"/>
</dbReference>
<reference evidence="2 3" key="1">
    <citation type="submission" date="2022-04" db="EMBL/GenBank/DDBJ databases">
        <title>Pseudomonas knackmussii B09-2.</title>
        <authorList>
            <person name="Deng Y."/>
        </authorList>
    </citation>
    <scope>NUCLEOTIDE SEQUENCE [LARGE SCALE GENOMIC DNA]</scope>
    <source>
        <strain evidence="2 3">B09-2</strain>
    </source>
</reference>
<dbReference type="SUPFAM" id="SSF51161">
    <property type="entry name" value="Trimeric LpxA-like enzymes"/>
    <property type="match status" value="1"/>
</dbReference>
<gene>
    <name evidence="2" type="ORF">M0M42_18500</name>
</gene>
<evidence type="ECO:0000256" key="1">
    <source>
        <dbReference type="ARBA" id="ARBA00007274"/>
    </source>
</evidence>
<dbReference type="PANTHER" id="PTHR43300:SF11">
    <property type="entry name" value="ACETYLTRANSFERASE RV3034C-RELATED"/>
    <property type="match status" value="1"/>
</dbReference>
<dbReference type="Gene3D" id="2.160.10.10">
    <property type="entry name" value="Hexapeptide repeat proteins"/>
    <property type="match status" value="1"/>
</dbReference>
<evidence type="ECO:0000313" key="3">
    <source>
        <dbReference type="Proteomes" id="UP000831189"/>
    </source>
</evidence>
<sequence>MNLFRRLFSEKAKKPSKLQRAQEKFRQRYPSYAIGNGTYGMPEVYDWREGSTLRIGRYCSIAGNVQIFLGGLHRTDWISTFPFPAFIEEAAGIEDYNGTRGDVEIGNDVWLCSGCTILSGVTIGDGAVVACGSIVTRDVEPYSVVAGNPARHVRWRFPEEQRQALLEIAWWNWPESEIRVISTMLCSPDVAGLSAYAVQRLTKDQTP</sequence>